<keyword evidence="4" id="KW-1133">Transmembrane helix</keyword>
<keyword evidence="7" id="KW-1185">Reference proteome</keyword>
<evidence type="ECO:0008006" key="8">
    <source>
        <dbReference type="Google" id="ProtNLM"/>
    </source>
</evidence>
<evidence type="ECO:0000256" key="4">
    <source>
        <dbReference type="ARBA" id="ARBA00022989"/>
    </source>
</evidence>
<evidence type="ECO:0000256" key="2">
    <source>
        <dbReference type="ARBA" id="ARBA00009530"/>
    </source>
</evidence>
<evidence type="ECO:0000256" key="3">
    <source>
        <dbReference type="ARBA" id="ARBA00022692"/>
    </source>
</evidence>
<dbReference type="PROSITE" id="PS01309">
    <property type="entry name" value="UPF0057"/>
    <property type="match status" value="1"/>
</dbReference>
<dbReference type="Proteomes" id="UP001054252">
    <property type="component" value="Unassembled WGS sequence"/>
</dbReference>
<proteinExistence type="inferred from homology"/>
<dbReference type="GO" id="GO:0016020">
    <property type="term" value="C:membrane"/>
    <property type="evidence" value="ECO:0007669"/>
    <property type="project" value="UniProtKB-SubCell"/>
</dbReference>
<comment type="similarity">
    <text evidence="2">Belongs to the UPF0057 (PMP3) family.</text>
</comment>
<dbReference type="PANTHER" id="PTHR21659">
    <property type="entry name" value="HYDROPHOBIC PROTEIN RCI2 LOW TEMPERATURE AND SALT RESPONSIVE PROTEIN LTI6 -RELATED"/>
    <property type="match status" value="1"/>
</dbReference>
<evidence type="ECO:0000256" key="5">
    <source>
        <dbReference type="ARBA" id="ARBA00023136"/>
    </source>
</evidence>
<protein>
    <recommendedName>
        <fullName evidence="8">Plasma membrane proteolipid 3</fullName>
    </recommendedName>
</protein>
<dbReference type="AlphaFoldDB" id="A0AAV5HUM6"/>
<organism evidence="6 7">
    <name type="scientific">Rubroshorea leprosula</name>
    <dbReference type="NCBI Taxonomy" id="152421"/>
    <lineage>
        <taxon>Eukaryota</taxon>
        <taxon>Viridiplantae</taxon>
        <taxon>Streptophyta</taxon>
        <taxon>Embryophyta</taxon>
        <taxon>Tracheophyta</taxon>
        <taxon>Spermatophyta</taxon>
        <taxon>Magnoliopsida</taxon>
        <taxon>eudicotyledons</taxon>
        <taxon>Gunneridae</taxon>
        <taxon>Pentapetalae</taxon>
        <taxon>rosids</taxon>
        <taxon>malvids</taxon>
        <taxon>Malvales</taxon>
        <taxon>Dipterocarpaceae</taxon>
        <taxon>Rubroshorea</taxon>
    </lineage>
</organism>
<keyword evidence="5" id="KW-0472">Membrane</keyword>
<gene>
    <name evidence="6" type="ORF">SLEP1_g4483</name>
</gene>
<sequence length="73" mass="7760">MCICCGCDCFNISAAGNQQKPAGICDFFLAIFLPPVAVYNRTGSCGSEVWLNLLLTVAGVIPRSIHAVITLQN</sequence>
<dbReference type="InterPro" id="IPR000612">
    <property type="entry name" value="PMP3"/>
</dbReference>
<accession>A0AAV5HUM6</accession>
<evidence type="ECO:0000313" key="6">
    <source>
        <dbReference type="EMBL" id="GKU90495.1"/>
    </source>
</evidence>
<comment type="caution">
    <text evidence="6">The sequence shown here is derived from an EMBL/GenBank/DDBJ whole genome shotgun (WGS) entry which is preliminary data.</text>
</comment>
<keyword evidence="3" id="KW-0812">Transmembrane</keyword>
<reference evidence="6 7" key="1">
    <citation type="journal article" date="2021" name="Commun. Biol.">
        <title>The genome of Shorea leprosula (Dipterocarpaceae) highlights the ecological relevance of drought in aseasonal tropical rainforests.</title>
        <authorList>
            <person name="Ng K.K.S."/>
            <person name="Kobayashi M.J."/>
            <person name="Fawcett J.A."/>
            <person name="Hatakeyama M."/>
            <person name="Paape T."/>
            <person name="Ng C.H."/>
            <person name="Ang C.C."/>
            <person name="Tnah L.H."/>
            <person name="Lee C.T."/>
            <person name="Nishiyama T."/>
            <person name="Sese J."/>
            <person name="O'Brien M.J."/>
            <person name="Copetti D."/>
            <person name="Mohd Noor M.I."/>
            <person name="Ong R.C."/>
            <person name="Putra M."/>
            <person name="Sireger I.Z."/>
            <person name="Indrioko S."/>
            <person name="Kosugi Y."/>
            <person name="Izuno A."/>
            <person name="Isagi Y."/>
            <person name="Lee S.L."/>
            <person name="Shimizu K.K."/>
        </authorList>
    </citation>
    <scope>NUCLEOTIDE SEQUENCE [LARGE SCALE GENOMIC DNA]</scope>
    <source>
        <strain evidence="6">214</strain>
    </source>
</reference>
<name>A0AAV5HUM6_9ROSI</name>
<comment type="subcellular location">
    <subcellularLocation>
        <location evidence="1">Membrane</location>
    </subcellularLocation>
</comment>
<dbReference type="PANTHER" id="PTHR21659:SF42">
    <property type="entry name" value="UPF0057 MEMBRANE PROTEIN ZK632.10-RELATED"/>
    <property type="match status" value="1"/>
</dbReference>
<evidence type="ECO:0000313" key="7">
    <source>
        <dbReference type="Proteomes" id="UP001054252"/>
    </source>
</evidence>
<dbReference type="Pfam" id="PF01679">
    <property type="entry name" value="Pmp3"/>
    <property type="match status" value="1"/>
</dbReference>
<evidence type="ECO:0000256" key="1">
    <source>
        <dbReference type="ARBA" id="ARBA00004370"/>
    </source>
</evidence>
<dbReference type="EMBL" id="BPVZ01000004">
    <property type="protein sequence ID" value="GKU90495.1"/>
    <property type="molecule type" value="Genomic_DNA"/>
</dbReference>